<comment type="caution">
    <text evidence="1">The sequence shown here is derived from an EMBL/GenBank/DDBJ whole genome shotgun (WGS) entry which is preliminary data.</text>
</comment>
<reference evidence="1" key="1">
    <citation type="submission" date="2019-12" db="EMBL/GenBank/DDBJ databases">
        <title>Genome sequencing and annotation of Brassica cretica.</title>
        <authorList>
            <person name="Studholme D.J."/>
            <person name="Sarris P.F."/>
        </authorList>
    </citation>
    <scope>NUCLEOTIDE SEQUENCE</scope>
    <source>
        <strain evidence="1">PFS-001/15</strain>
        <tissue evidence="1">Leaf</tissue>
    </source>
</reference>
<gene>
    <name evidence="1" type="ORF">F2Q68_00018343</name>
</gene>
<name>A0A8S9HKH7_BRACR</name>
<sequence>MKRTVTHIFPSNNSFLHSFGAISLAYIPSNYSLLQPIDLVRFQEPMEEAIEEPLEEHGRDAGAGGGFTKLPRNELGSSGLSFSHKMFDEIFLSRSCQKGDRSVDEFTSSGY</sequence>
<dbReference type="Proteomes" id="UP000712281">
    <property type="component" value="Unassembled WGS sequence"/>
</dbReference>
<protein>
    <submittedName>
        <fullName evidence="1">Uncharacterized protein</fullName>
    </submittedName>
</protein>
<dbReference type="EMBL" id="QGKW02001940">
    <property type="protein sequence ID" value="KAF2558509.1"/>
    <property type="molecule type" value="Genomic_DNA"/>
</dbReference>
<accession>A0A8S9HKH7</accession>
<evidence type="ECO:0000313" key="2">
    <source>
        <dbReference type="Proteomes" id="UP000712281"/>
    </source>
</evidence>
<dbReference type="AlphaFoldDB" id="A0A8S9HKH7"/>
<organism evidence="1 2">
    <name type="scientific">Brassica cretica</name>
    <name type="common">Mustard</name>
    <dbReference type="NCBI Taxonomy" id="69181"/>
    <lineage>
        <taxon>Eukaryota</taxon>
        <taxon>Viridiplantae</taxon>
        <taxon>Streptophyta</taxon>
        <taxon>Embryophyta</taxon>
        <taxon>Tracheophyta</taxon>
        <taxon>Spermatophyta</taxon>
        <taxon>Magnoliopsida</taxon>
        <taxon>eudicotyledons</taxon>
        <taxon>Gunneridae</taxon>
        <taxon>Pentapetalae</taxon>
        <taxon>rosids</taxon>
        <taxon>malvids</taxon>
        <taxon>Brassicales</taxon>
        <taxon>Brassicaceae</taxon>
        <taxon>Brassiceae</taxon>
        <taxon>Brassica</taxon>
    </lineage>
</organism>
<proteinExistence type="predicted"/>
<evidence type="ECO:0000313" key="1">
    <source>
        <dbReference type="EMBL" id="KAF2558509.1"/>
    </source>
</evidence>